<protein>
    <recommendedName>
        <fullName evidence="2">FAD-binding domain-containing protein</fullName>
    </recommendedName>
</protein>
<dbReference type="PANTHER" id="PTHR42685:SF22">
    <property type="entry name" value="CONDITIONED MEDIUM FACTOR RECEPTOR 1"/>
    <property type="match status" value="1"/>
</dbReference>
<dbReference type="InterPro" id="IPR036188">
    <property type="entry name" value="FAD/NAD-bd_sf"/>
</dbReference>
<dbReference type="EMBL" id="LAZR01054422">
    <property type="protein sequence ID" value="KKK78597.1"/>
    <property type="molecule type" value="Genomic_DNA"/>
</dbReference>
<dbReference type="AlphaFoldDB" id="A0A0F8YAY0"/>
<dbReference type="Gene3D" id="3.50.50.60">
    <property type="entry name" value="FAD/NAD(P)-binding domain"/>
    <property type="match status" value="1"/>
</dbReference>
<evidence type="ECO:0000313" key="1">
    <source>
        <dbReference type="EMBL" id="KKK78597.1"/>
    </source>
</evidence>
<organism evidence="1">
    <name type="scientific">marine sediment metagenome</name>
    <dbReference type="NCBI Taxonomy" id="412755"/>
    <lineage>
        <taxon>unclassified sequences</taxon>
        <taxon>metagenomes</taxon>
        <taxon>ecological metagenomes</taxon>
    </lineage>
</organism>
<proteinExistence type="predicted"/>
<dbReference type="InterPro" id="IPR050407">
    <property type="entry name" value="Geranylgeranyl_reductase"/>
</dbReference>
<gene>
    <name evidence="1" type="ORF">LCGC14_2841990</name>
</gene>
<comment type="caution">
    <text evidence="1">The sequence shown here is derived from an EMBL/GenBank/DDBJ whole genome shotgun (WGS) entry which is preliminary data.</text>
</comment>
<feature type="non-terminal residue" evidence="1">
    <location>
        <position position="1"/>
    </location>
</feature>
<dbReference type="SUPFAM" id="SSF51905">
    <property type="entry name" value="FAD/NAD(P)-binding domain"/>
    <property type="match status" value="1"/>
</dbReference>
<evidence type="ECO:0008006" key="2">
    <source>
        <dbReference type="Google" id="ProtNLM"/>
    </source>
</evidence>
<dbReference type="PANTHER" id="PTHR42685">
    <property type="entry name" value="GERANYLGERANYL DIPHOSPHATE REDUCTASE"/>
    <property type="match status" value="1"/>
</dbReference>
<sequence>GLGYKRERVPVKVAYFNDPKWNMADESEFMFYDGFQGYGWIFPKVDFIDIGLGGIDSGKRVKELYHQYLASHGHTGKPQWEAGWQIPMTWFPDERPIQGNTILCGDAANFVNPATGEGILLAMRSGRQAAMVIAGELEVDDYPTFAPHLGRVQKMRDEIDDIGVGEFFEMGQQDKRFFDEVVEFMFLEQPPPKLKHHSEDEKIAMYRSLLADSVQ</sequence>
<name>A0A0F8YAY0_9ZZZZ</name>
<accession>A0A0F8YAY0</accession>
<reference evidence="1" key="1">
    <citation type="journal article" date="2015" name="Nature">
        <title>Complex archaea that bridge the gap between prokaryotes and eukaryotes.</title>
        <authorList>
            <person name="Spang A."/>
            <person name="Saw J.H."/>
            <person name="Jorgensen S.L."/>
            <person name="Zaremba-Niedzwiedzka K."/>
            <person name="Martijn J."/>
            <person name="Lind A.E."/>
            <person name="van Eijk R."/>
            <person name="Schleper C."/>
            <person name="Guy L."/>
            <person name="Ettema T.J."/>
        </authorList>
    </citation>
    <scope>NUCLEOTIDE SEQUENCE</scope>
</reference>